<protein>
    <submittedName>
        <fullName evidence="9">Iron ABC transporter permease</fullName>
    </submittedName>
</protein>
<feature type="transmembrane region" description="Helical" evidence="8">
    <location>
        <begin position="172"/>
        <end position="191"/>
    </location>
</feature>
<dbReference type="InterPro" id="IPR037294">
    <property type="entry name" value="ABC_BtuC-like"/>
</dbReference>
<dbReference type="InterPro" id="IPR000522">
    <property type="entry name" value="ABC_transptr_permease_BtuC"/>
</dbReference>
<gene>
    <name evidence="9" type="ORF">OXIME_000964</name>
</gene>
<keyword evidence="10" id="KW-1185">Reference proteome</keyword>
<evidence type="ECO:0000256" key="4">
    <source>
        <dbReference type="ARBA" id="ARBA00022475"/>
    </source>
</evidence>
<feature type="transmembrane region" description="Helical" evidence="8">
    <location>
        <begin position="20"/>
        <end position="53"/>
    </location>
</feature>
<comment type="similarity">
    <text evidence="2">Belongs to the binding-protein-dependent transport system permease family. FecCD subfamily.</text>
</comment>
<name>A0AAX4NGZ0_9ARCH</name>
<dbReference type="CDD" id="cd06550">
    <property type="entry name" value="TM_ABC_iron-siderophores_like"/>
    <property type="match status" value="1"/>
</dbReference>
<dbReference type="EMBL" id="CP133772">
    <property type="protein sequence ID" value="WYY00394.1"/>
    <property type="molecule type" value="Genomic_DNA"/>
</dbReference>
<dbReference type="FunFam" id="1.10.3470.10:FF:000001">
    <property type="entry name" value="Vitamin B12 ABC transporter permease BtuC"/>
    <property type="match status" value="1"/>
</dbReference>
<feature type="transmembrane region" description="Helical" evidence="8">
    <location>
        <begin position="84"/>
        <end position="101"/>
    </location>
</feature>
<dbReference type="KEGG" id="omr:OXIME_000964"/>
<evidence type="ECO:0000313" key="9">
    <source>
        <dbReference type="EMBL" id="WYY00394.1"/>
    </source>
</evidence>
<keyword evidence="4" id="KW-1003">Cell membrane</keyword>
<dbReference type="GO" id="GO:0005886">
    <property type="term" value="C:plasma membrane"/>
    <property type="evidence" value="ECO:0007669"/>
    <property type="project" value="UniProtKB-SubCell"/>
</dbReference>
<evidence type="ECO:0000256" key="6">
    <source>
        <dbReference type="ARBA" id="ARBA00022989"/>
    </source>
</evidence>
<dbReference type="Pfam" id="PF01032">
    <property type="entry name" value="FecCD"/>
    <property type="match status" value="1"/>
</dbReference>
<dbReference type="PANTHER" id="PTHR30472:SF25">
    <property type="entry name" value="ABC TRANSPORTER PERMEASE PROTEIN MJ0876-RELATED"/>
    <property type="match status" value="1"/>
</dbReference>
<keyword evidence="3" id="KW-0813">Transport</keyword>
<proteinExistence type="inferred from homology"/>
<evidence type="ECO:0000313" key="10">
    <source>
        <dbReference type="Proteomes" id="UP001451606"/>
    </source>
</evidence>
<dbReference type="AlphaFoldDB" id="A0AAX4NGZ0"/>
<dbReference type="SUPFAM" id="SSF81345">
    <property type="entry name" value="ABC transporter involved in vitamin B12 uptake, BtuC"/>
    <property type="match status" value="1"/>
</dbReference>
<feature type="transmembrane region" description="Helical" evidence="8">
    <location>
        <begin position="298"/>
        <end position="316"/>
    </location>
</feature>
<dbReference type="RefSeq" id="WP_393970732.1">
    <property type="nucleotide sequence ID" value="NZ_CP133772.1"/>
</dbReference>
<feature type="transmembrane region" description="Helical" evidence="8">
    <location>
        <begin position="262"/>
        <end position="286"/>
    </location>
</feature>
<dbReference type="GO" id="GO:0033214">
    <property type="term" value="P:siderophore-iron import into cell"/>
    <property type="evidence" value="ECO:0007669"/>
    <property type="project" value="TreeGrafter"/>
</dbReference>
<accession>A0AAX4NGZ0</accession>
<feature type="transmembrane region" description="Helical" evidence="8">
    <location>
        <begin position="113"/>
        <end position="136"/>
    </location>
</feature>
<dbReference type="Gene3D" id="1.10.3470.10">
    <property type="entry name" value="ABC transporter involved in vitamin B12 uptake, BtuC"/>
    <property type="match status" value="1"/>
</dbReference>
<keyword evidence="6 8" id="KW-1133">Transmembrane helix</keyword>
<dbReference type="GO" id="GO:0022857">
    <property type="term" value="F:transmembrane transporter activity"/>
    <property type="evidence" value="ECO:0007669"/>
    <property type="project" value="InterPro"/>
</dbReference>
<evidence type="ECO:0000256" key="2">
    <source>
        <dbReference type="ARBA" id="ARBA00007935"/>
    </source>
</evidence>
<sequence>MISYRTFRTYMQGHEGTKYLTMFFLAVLLLLVVIFSTFIGSVHISFMSVLQIYGSQIPFFSRYIPENYTAIQYTIIASIREPEVLGGLVVGASLGIGGAVIQSIFRNPITEPYIIGLSSGAALGAVMTIILGLTFFGLYSQQILAFIFAMASVIVVYMFALRGGKAHPTYMLLTGVALSFFLSAIVALLLFSNINLEDEAFFWLLGSLENINWLELFPVTVVVVLCSVILGTQYKELDALQMGDTHARSVGVNVERTKAISIFLVALSVSAVVSISGLIGFVGLIMPHVARMIFGGSNRFVLPGSALTGAIFLILADDIARGSVVGVVIPIGIITGIIGVPFFLLIMRKMSGGRYGN</sequence>
<dbReference type="GeneID" id="95967700"/>
<reference evidence="9 10" key="1">
    <citation type="submission" date="2023-09" db="EMBL/GenBank/DDBJ databases">
        <authorList>
            <person name="Golyshina O.V."/>
            <person name="Lunev E.A."/>
            <person name="Bargiela R."/>
            <person name="Gaines M.C."/>
            <person name="Daum B."/>
            <person name="Bale N.J."/>
            <person name="Koenen M."/>
            <person name="Sinninghe Damst J.S."/>
            <person name="Yakimov M."/>
            <person name="Golyshin P.N."/>
        </authorList>
    </citation>
    <scope>NUCLEOTIDE SEQUENCE [LARGE SCALE GENOMIC DNA]</scope>
    <source>
        <strain evidence="9 10">M1</strain>
    </source>
</reference>
<dbReference type="PANTHER" id="PTHR30472">
    <property type="entry name" value="FERRIC ENTEROBACTIN TRANSPORT SYSTEM PERMEASE PROTEIN"/>
    <property type="match status" value="1"/>
</dbReference>
<feature type="transmembrane region" description="Helical" evidence="8">
    <location>
        <begin position="323"/>
        <end position="347"/>
    </location>
</feature>
<evidence type="ECO:0000256" key="1">
    <source>
        <dbReference type="ARBA" id="ARBA00004651"/>
    </source>
</evidence>
<keyword evidence="5 8" id="KW-0812">Transmembrane</keyword>
<evidence type="ECO:0000256" key="5">
    <source>
        <dbReference type="ARBA" id="ARBA00022692"/>
    </source>
</evidence>
<organism evidence="9 10">
    <name type="scientific">Oxyplasma meridianum</name>
    <dbReference type="NCBI Taxonomy" id="3073602"/>
    <lineage>
        <taxon>Archaea</taxon>
        <taxon>Methanobacteriati</taxon>
        <taxon>Thermoplasmatota</taxon>
        <taxon>Thermoplasmata</taxon>
        <taxon>Thermoplasmatales</taxon>
        <taxon>Thermoplasmataceae</taxon>
        <taxon>Oxyplasma</taxon>
    </lineage>
</organism>
<evidence type="ECO:0000256" key="3">
    <source>
        <dbReference type="ARBA" id="ARBA00022448"/>
    </source>
</evidence>
<evidence type="ECO:0000256" key="8">
    <source>
        <dbReference type="SAM" id="Phobius"/>
    </source>
</evidence>
<feature type="transmembrane region" description="Helical" evidence="8">
    <location>
        <begin position="142"/>
        <end position="160"/>
    </location>
</feature>
<feature type="transmembrane region" description="Helical" evidence="8">
    <location>
        <begin position="211"/>
        <end position="232"/>
    </location>
</feature>
<dbReference type="Proteomes" id="UP001451606">
    <property type="component" value="Chromosome"/>
</dbReference>
<comment type="subcellular location">
    <subcellularLocation>
        <location evidence="1">Cell membrane</location>
        <topology evidence="1">Multi-pass membrane protein</topology>
    </subcellularLocation>
</comment>
<keyword evidence="7 8" id="KW-0472">Membrane</keyword>
<evidence type="ECO:0000256" key="7">
    <source>
        <dbReference type="ARBA" id="ARBA00023136"/>
    </source>
</evidence>